<organism evidence="3 4">
    <name type="scientific">Fopius arisanus</name>
    <dbReference type="NCBI Taxonomy" id="64838"/>
    <lineage>
        <taxon>Eukaryota</taxon>
        <taxon>Metazoa</taxon>
        <taxon>Ecdysozoa</taxon>
        <taxon>Arthropoda</taxon>
        <taxon>Hexapoda</taxon>
        <taxon>Insecta</taxon>
        <taxon>Pterygota</taxon>
        <taxon>Neoptera</taxon>
        <taxon>Endopterygota</taxon>
        <taxon>Hymenoptera</taxon>
        <taxon>Apocrita</taxon>
        <taxon>Ichneumonoidea</taxon>
        <taxon>Braconidae</taxon>
        <taxon>Opiinae</taxon>
        <taxon>Fopius</taxon>
    </lineage>
</organism>
<dbReference type="InterPro" id="IPR035940">
    <property type="entry name" value="CAP_sf"/>
</dbReference>
<dbReference type="AlphaFoldDB" id="A0A9R1TU95"/>
<reference evidence="4" key="1">
    <citation type="submission" date="2025-08" db="UniProtKB">
        <authorList>
            <consortium name="RefSeq"/>
        </authorList>
    </citation>
    <scope>IDENTIFICATION</scope>
    <source>
        <strain evidence="4">USDA-PBARC FA_bdor</strain>
        <tissue evidence="4">Whole organism</tissue>
    </source>
</reference>
<protein>
    <submittedName>
        <fullName evidence="4">Uncharacterized protein</fullName>
    </submittedName>
</protein>
<accession>A0A9R1TU95</accession>
<evidence type="ECO:0000256" key="1">
    <source>
        <dbReference type="ARBA" id="ARBA00004613"/>
    </source>
</evidence>
<keyword evidence="2" id="KW-0964">Secreted</keyword>
<evidence type="ECO:0000313" key="3">
    <source>
        <dbReference type="Proteomes" id="UP000694866"/>
    </source>
</evidence>
<dbReference type="GeneID" id="105274282"/>
<dbReference type="KEGG" id="fas:105274282"/>
<dbReference type="OrthoDB" id="414826at2759"/>
<proteinExistence type="predicted"/>
<dbReference type="RefSeq" id="XP_011315532.1">
    <property type="nucleotide sequence ID" value="XM_011317230.1"/>
</dbReference>
<dbReference type="Proteomes" id="UP000694866">
    <property type="component" value="Unplaced"/>
</dbReference>
<keyword evidence="3" id="KW-1185">Reference proteome</keyword>
<name>A0A9R1TU95_9HYME</name>
<comment type="subcellular location">
    <subcellularLocation>
        <location evidence="1">Secreted</location>
    </subcellularLocation>
</comment>
<evidence type="ECO:0000256" key="2">
    <source>
        <dbReference type="ARBA" id="ARBA00022525"/>
    </source>
</evidence>
<evidence type="ECO:0000313" key="4">
    <source>
        <dbReference type="RefSeq" id="XP_011315532.1"/>
    </source>
</evidence>
<sequence length="196" mass="21724">MEVVEMDTSSHRIPFHIQSWLDDVENFDTAEVGMVDFSLEDRGGYVGIATGMITRVGCGRALYTVETWYHHHQGMGNSLSSMVNGLEIQGVNNNSTVPSANVHSTDTGNRLEVLVCNYGPIDRTAPGNLYEDGMPNKCPMGFHPSPRYENLCAETEEHDDEHWEASVRSASMNRNCATSLLLFALGRSLVDLLSER</sequence>
<gene>
    <name evidence="4" type="primary">LOC105274282</name>
</gene>
<dbReference type="Gene3D" id="3.40.33.10">
    <property type="entry name" value="CAP"/>
    <property type="match status" value="1"/>
</dbReference>